<dbReference type="PANTHER" id="PTHR23150">
    <property type="entry name" value="SULFATASE MODIFYING FACTOR 1, 2"/>
    <property type="match status" value="1"/>
</dbReference>
<dbReference type="InterPro" id="IPR019867">
    <property type="entry name" value="Glid_motil-assoc_GldK_short"/>
</dbReference>
<dbReference type="InterPro" id="IPR042095">
    <property type="entry name" value="SUMF_sf"/>
</dbReference>
<proteinExistence type="predicted"/>
<dbReference type="Gene3D" id="3.90.1580.10">
    <property type="entry name" value="paralog of FGE (formylglycine-generating enzyme)"/>
    <property type="match status" value="1"/>
</dbReference>
<keyword evidence="3" id="KW-1185">Reference proteome</keyword>
<accession>A0A0H4P8P9</accession>
<sequence>MNVVTLLSFMLRKMNHSFLTLVSGLLIMTLLQGCGLFGNKGTASEKLNRRGEVTGVPKRSGWQQSLPFEMVPVKAGTFWMGQADEDIGVSRASTNKQVTISEFFMDKYEVSNNKYRQFLDAVRMGDLALGTPTTQADPPDFVLEELLPDTTIWSQSFTHHYGDPLMEYYFDHPAFDDYPVVGVSWDQAKKFCEWKSYHMNANDDSEFDMPKFRLPLEAEWEYASKGGKDIAKYPWGGPYLKNRRGCLMANFKPGRGNYIDDGFAYTAPVDAFAPNGYGLYNMAGNVSEWVEDAYNPAANSLIWDMNPTYIDSTESRKVVRGGSWKDVGYFLETSSRNFEYQFVQTAHIGFRTTMTYIGRSGSMSSNSNKRSRR</sequence>
<evidence type="ECO:0000259" key="1">
    <source>
        <dbReference type="Pfam" id="PF03781"/>
    </source>
</evidence>
<dbReference type="KEGG" id="camu:CA2015_1057"/>
<dbReference type="NCBIfam" id="TIGR03529">
    <property type="entry name" value="GldK_short"/>
    <property type="match status" value="1"/>
</dbReference>
<protein>
    <submittedName>
        <fullName evidence="2">GldJ</fullName>
    </submittedName>
</protein>
<dbReference type="SUPFAM" id="SSF56436">
    <property type="entry name" value="C-type lectin-like"/>
    <property type="match status" value="1"/>
</dbReference>
<reference evidence="2 3" key="1">
    <citation type="submission" date="2015-07" db="EMBL/GenBank/DDBJ databases">
        <authorList>
            <person name="Kim K.M."/>
        </authorList>
    </citation>
    <scope>NUCLEOTIDE SEQUENCE [LARGE SCALE GENOMIC DNA]</scope>
    <source>
        <strain evidence="2 3">KCTC 12363</strain>
    </source>
</reference>
<name>A0A0H4P8P9_9BACT</name>
<dbReference type="PATRIC" id="fig|320787.5.peg.1173"/>
<dbReference type="Proteomes" id="UP000036520">
    <property type="component" value="Chromosome"/>
</dbReference>
<evidence type="ECO:0000313" key="3">
    <source>
        <dbReference type="Proteomes" id="UP000036520"/>
    </source>
</evidence>
<dbReference type="EMBL" id="CP012040">
    <property type="protein sequence ID" value="AKP50509.1"/>
    <property type="molecule type" value="Genomic_DNA"/>
</dbReference>
<dbReference type="InterPro" id="IPR051043">
    <property type="entry name" value="Sulfatase_Mod_Factor_Kinase"/>
</dbReference>
<evidence type="ECO:0000313" key="2">
    <source>
        <dbReference type="EMBL" id="AKP50509.1"/>
    </source>
</evidence>
<gene>
    <name evidence="2" type="ORF">CA2015_1057</name>
</gene>
<dbReference type="InterPro" id="IPR005532">
    <property type="entry name" value="SUMF_dom"/>
</dbReference>
<dbReference type="InterPro" id="IPR016187">
    <property type="entry name" value="CTDL_fold"/>
</dbReference>
<dbReference type="PANTHER" id="PTHR23150:SF19">
    <property type="entry name" value="FORMYLGLYCINE-GENERATING ENZYME"/>
    <property type="match status" value="1"/>
</dbReference>
<dbReference type="Pfam" id="PF03781">
    <property type="entry name" value="FGE-sulfatase"/>
    <property type="match status" value="1"/>
</dbReference>
<dbReference type="AlphaFoldDB" id="A0A0H4P8P9"/>
<organism evidence="2 3">
    <name type="scientific">Cyclobacterium amurskyense</name>
    <dbReference type="NCBI Taxonomy" id="320787"/>
    <lineage>
        <taxon>Bacteria</taxon>
        <taxon>Pseudomonadati</taxon>
        <taxon>Bacteroidota</taxon>
        <taxon>Cytophagia</taxon>
        <taxon>Cytophagales</taxon>
        <taxon>Cyclobacteriaceae</taxon>
        <taxon>Cyclobacterium</taxon>
    </lineage>
</organism>
<dbReference type="STRING" id="320787.CA2015_1057"/>
<dbReference type="GO" id="GO:0120147">
    <property type="term" value="F:formylglycine-generating oxidase activity"/>
    <property type="evidence" value="ECO:0007669"/>
    <property type="project" value="TreeGrafter"/>
</dbReference>
<feature type="domain" description="Sulfatase-modifying factor enzyme-like" evidence="1">
    <location>
        <begin position="69"/>
        <end position="352"/>
    </location>
</feature>